<name>A0A166V4K5_9AGAM</name>
<proteinExistence type="predicted"/>
<accession>A0A166V4K5</accession>
<evidence type="ECO:0008006" key="3">
    <source>
        <dbReference type="Google" id="ProtNLM"/>
    </source>
</evidence>
<evidence type="ECO:0000313" key="2">
    <source>
        <dbReference type="Proteomes" id="UP000076532"/>
    </source>
</evidence>
<protein>
    <recommendedName>
        <fullName evidence="3">F-box domain-containing protein</fullName>
    </recommendedName>
</protein>
<dbReference type="Proteomes" id="UP000076532">
    <property type="component" value="Unassembled WGS sequence"/>
</dbReference>
<dbReference type="InterPro" id="IPR032675">
    <property type="entry name" value="LRR_dom_sf"/>
</dbReference>
<dbReference type="EMBL" id="KV417486">
    <property type="protein sequence ID" value="KZP32344.1"/>
    <property type="molecule type" value="Genomic_DNA"/>
</dbReference>
<reference evidence="1 2" key="1">
    <citation type="journal article" date="2016" name="Mol. Biol. Evol.">
        <title>Comparative Genomics of Early-Diverging Mushroom-Forming Fungi Provides Insights into the Origins of Lignocellulose Decay Capabilities.</title>
        <authorList>
            <person name="Nagy L.G."/>
            <person name="Riley R."/>
            <person name="Tritt A."/>
            <person name="Adam C."/>
            <person name="Daum C."/>
            <person name="Floudas D."/>
            <person name="Sun H."/>
            <person name="Yadav J.S."/>
            <person name="Pangilinan J."/>
            <person name="Larsson K.H."/>
            <person name="Matsuura K."/>
            <person name="Barry K."/>
            <person name="Labutti K."/>
            <person name="Kuo R."/>
            <person name="Ohm R.A."/>
            <person name="Bhattacharya S.S."/>
            <person name="Shirouzu T."/>
            <person name="Yoshinaga Y."/>
            <person name="Martin F.M."/>
            <person name="Grigoriev I.V."/>
            <person name="Hibbett D.S."/>
        </authorList>
    </citation>
    <scope>NUCLEOTIDE SEQUENCE [LARGE SCALE GENOMIC DNA]</scope>
    <source>
        <strain evidence="1 2">CBS 109695</strain>
    </source>
</reference>
<keyword evidence="2" id="KW-1185">Reference proteome</keyword>
<gene>
    <name evidence="1" type="ORF">FIBSPDRAFT_848762</name>
</gene>
<organism evidence="1 2">
    <name type="scientific">Athelia psychrophila</name>
    <dbReference type="NCBI Taxonomy" id="1759441"/>
    <lineage>
        <taxon>Eukaryota</taxon>
        <taxon>Fungi</taxon>
        <taxon>Dikarya</taxon>
        <taxon>Basidiomycota</taxon>
        <taxon>Agaricomycotina</taxon>
        <taxon>Agaricomycetes</taxon>
        <taxon>Agaricomycetidae</taxon>
        <taxon>Atheliales</taxon>
        <taxon>Atheliaceae</taxon>
        <taxon>Athelia</taxon>
    </lineage>
</organism>
<dbReference type="OrthoDB" id="3203373at2759"/>
<evidence type="ECO:0000313" key="1">
    <source>
        <dbReference type="EMBL" id="KZP32344.1"/>
    </source>
</evidence>
<dbReference type="Gene3D" id="3.80.10.10">
    <property type="entry name" value="Ribonuclease Inhibitor"/>
    <property type="match status" value="1"/>
</dbReference>
<dbReference type="AlphaFoldDB" id="A0A166V4K5"/>
<sequence>MYYEIPYWEEGGQRAAAFLARSRSSPVEINIWGFVAEDDFSQEFIQLICDHIGHCRHLSITLTSPYALLKALEHLSRQAVPILSSFELTIDETYNDGSFELDGLLFPLGTPPLITVQLHMILPSSLSFCLPAFTHVASLQLTGIWVEDDGYGSLRDTLMALQALNHLELQLDYFCTWNPLLPMVLPTMRFLRIEGKNRAVCLDDVIRLIHAESLTTLWINGWDCGAPTLNLFLEEELECSHCFPSLQHLILRDISPDTSDLRGAARRFPGIERLTCHARASPFNPMSNIYSHVISQIAARPPYRDLDEEEENEGDGNIAAPIRHKGWPKLHTIAMTATNDKQPLNVVELHDVISHLKGAGHPIRKLKLPHDLCLRAGAQAMARLREVVEVEDFNMDWPTPFEKLI</sequence>